<reference evidence="3" key="1">
    <citation type="journal article" date="2010" name="Nat. Biotechnol.">
        <title>Draft genome sequence of the oilseed species Ricinus communis.</title>
        <authorList>
            <person name="Chan A.P."/>
            <person name="Crabtree J."/>
            <person name="Zhao Q."/>
            <person name="Lorenzi H."/>
            <person name="Orvis J."/>
            <person name="Puiu D."/>
            <person name="Melake-Berhan A."/>
            <person name="Jones K.M."/>
            <person name="Redman J."/>
            <person name="Chen G."/>
            <person name="Cahoon E.B."/>
            <person name="Gedil M."/>
            <person name="Stanke M."/>
            <person name="Haas B.J."/>
            <person name="Wortman J.R."/>
            <person name="Fraser-Liggett C.M."/>
            <person name="Ravel J."/>
            <person name="Rabinowicz P.D."/>
        </authorList>
    </citation>
    <scope>NUCLEOTIDE SEQUENCE [LARGE SCALE GENOMIC DNA]</scope>
    <source>
        <strain evidence="3">cv. Hale</strain>
    </source>
</reference>
<dbReference type="AlphaFoldDB" id="B9TBJ6"/>
<feature type="region of interest" description="Disordered" evidence="1">
    <location>
        <begin position="460"/>
        <end position="490"/>
    </location>
</feature>
<accession>B9TBJ6</accession>
<dbReference type="InParanoid" id="B9TBJ6"/>
<sequence length="490" mass="54481">MAVVGHRIVIQAHLLAQRFRIQRPAFGVGSAVRVLGAELAEVRQVQLLEQGGVQMVARHAFVQEQADHVDAAVFLRIVDHWPEHAGMRAVGGRRRIVVGRGGAGQLRLQVQFQLRLWNQAEVGRQLGLHLRVDGAVRVQHLLVGAEDVEPGLRADPLRQLFLGPVKAQLGAEQRQLLLDARDLLQAQCVDLVGGQRQVGAVLDAGRVPGGAIRQRAPAGAGAAGWQIFVLQEIDQARQRRRDALVHRSQIAGGQLEARHRRIVDAGFRRGRTQVLELRQHGHGDRLRLHHAAAHAFLHVGDGLVDPRRQLVQAAQVRLVLLHRLQRLRAGAAGVIGQRAGHVVELVQRQQMLGEGFQLHRVVELVGQQVIGQLILRAELVAVHRHQLLLHRAVQRELRGAHLGRNRQTELVVVAAVAVGRGEQERIELAARRVKGRRDPGQLLLRLPGLGRRHRRLRLHRQRVSTRQHQAGNQNGSTQTKHKFPQMCDGE</sequence>
<keyword evidence="3" id="KW-1185">Reference proteome</keyword>
<evidence type="ECO:0000256" key="1">
    <source>
        <dbReference type="SAM" id="MobiDB-lite"/>
    </source>
</evidence>
<evidence type="ECO:0000313" key="2">
    <source>
        <dbReference type="EMBL" id="EEF26769.1"/>
    </source>
</evidence>
<protein>
    <submittedName>
        <fullName evidence="2">Uncharacterized protein</fullName>
    </submittedName>
</protein>
<name>B9TBJ6_RICCO</name>
<organism evidence="2 3">
    <name type="scientific">Ricinus communis</name>
    <name type="common">Castor bean</name>
    <dbReference type="NCBI Taxonomy" id="3988"/>
    <lineage>
        <taxon>Eukaryota</taxon>
        <taxon>Viridiplantae</taxon>
        <taxon>Streptophyta</taxon>
        <taxon>Embryophyta</taxon>
        <taxon>Tracheophyta</taxon>
        <taxon>Spermatophyta</taxon>
        <taxon>Magnoliopsida</taxon>
        <taxon>eudicotyledons</taxon>
        <taxon>Gunneridae</taxon>
        <taxon>Pentapetalae</taxon>
        <taxon>rosids</taxon>
        <taxon>fabids</taxon>
        <taxon>Malpighiales</taxon>
        <taxon>Euphorbiaceae</taxon>
        <taxon>Acalyphoideae</taxon>
        <taxon>Acalypheae</taxon>
        <taxon>Ricinus</taxon>
    </lineage>
</organism>
<feature type="compositionally biased region" description="Polar residues" evidence="1">
    <location>
        <begin position="466"/>
        <end position="478"/>
    </location>
</feature>
<proteinExistence type="predicted"/>
<evidence type="ECO:0000313" key="3">
    <source>
        <dbReference type="Proteomes" id="UP000008311"/>
    </source>
</evidence>
<dbReference type="EMBL" id="EQ976527">
    <property type="protein sequence ID" value="EEF26769.1"/>
    <property type="molecule type" value="Genomic_DNA"/>
</dbReference>
<gene>
    <name evidence="2" type="ORF">RCOM_0273970</name>
</gene>
<dbReference type="Proteomes" id="UP000008311">
    <property type="component" value="Unassembled WGS sequence"/>
</dbReference>